<dbReference type="InterPro" id="IPR016092">
    <property type="entry name" value="ATAP"/>
</dbReference>
<dbReference type="InterPro" id="IPR050322">
    <property type="entry name" value="Fe-S_cluster_asmbl/transfer"/>
</dbReference>
<evidence type="ECO:0000313" key="3">
    <source>
        <dbReference type="EMBL" id="AWD72110.1"/>
    </source>
</evidence>
<keyword evidence="3" id="KW-0614">Plasmid</keyword>
<dbReference type="InterPro" id="IPR000361">
    <property type="entry name" value="ATAP_core_dom"/>
</dbReference>
<dbReference type="Gene3D" id="2.60.300.12">
    <property type="entry name" value="HesB-like domain"/>
    <property type="match status" value="1"/>
</dbReference>
<dbReference type="InterPro" id="IPR017870">
    <property type="entry name" value="FeS_cluster_insertion_CS"/>
</dbReference>
<evidence type="ECO:0000256" key="1">
    <source>
        <dbReference type="ARBA" id="ARBA00006718"/>
    </source>
</evidence>
<dbReference type="RefSeq" id="WP_181375584.1">
    <property type="nucleotide sequence ID" value="NZ_MG869617.1"/>
</dbReference>
<dbReference type="PROSITE" id="PS01152">
    <property type="entry name" value="HESB"/>
    <property type="match status" value="1"/>
</dbReference>
<sequence>MAITLTENAAKQIQRQLAKRGKGIALRIGIKKVGCTGLAHTFNIADEIRATDHSFESHDARVLIDADSLPFLDGSRIDFVTEGLKQLFKFDNPNVDSECGCGESFNVKKTKLDVKNKKVPQ</sequence>
<organism evidence="3">
    <name type="scientific">Polaromonas sp. E3S</name>
    <dbReference type="NCBI Taxonomy" id="1840265"/>
    <lineage>
        <taxon>Bacteria</taxon>
        <taxon>Pseudomonadati</taxon>
        <taxon>Pseudomonadota</taxon>
        <taxon>Betaproteobacteria</taxon>
        <taxon>Burkholderiales</taxon>
        <taxon>Comamonadaceae</taxon>
        <taxon>Polaromonas</taxon>
    </lineage>
</organism>
<dbReference type="AlphaFoldDB" id="A0A2S1FI09"/>
<dbReference type="PANTHER" id="PTHR10072">
    <property type="entry name" value="IRON-SULFUR CLUSTER ASSEMBLY PROTEIN"/>
    <property type="match status" value="1"/>
</dbReference>
<dbReference type="PANTHER" id="PTHR10072:SF41">
    <property type="entry name" value="IRON-SULFUR CLUSTER ASSEMBLY 1 HOMOLOG, MITOCHONDRIAL"/>
    <property type="match status" value="1"/>
</dbReference>
<dbReference type="GO" id="GO:0005829">
    <property type="term" value="C:cytosol"/>
    <property type="evidence" value="ECO:0007669"/>
    <property type="project" value="TreeGrafter"/>
</dbReference>
<proteinExistence type="inferred from homology"/>
<dbReference type="GO" id="GO:0016226">
    <property type="term" value="P:iron-sulfur cluster assembly"/>
    <property type="evidence" value="ECO:0007669"/>
    <property type="project" value="InterPro"/>
</dbReference>
<gene>
    <name evidence="3" type="ORF">pE3SP1_p079</name>
</gene>
<name>A0A2S1FI09_9BURK</name>
<dbReference type="GO" id="GO:0051537">
    <property type="term" value="F:2 iron, 2 sulfur cluster binding"/>
    <property type="evidence" value="ECO:0007669"/>
    <property type="project" value="UniProtKB-ARBA"/>
</dbReference>
<reference evidence="3" key="1">
    <citation type="submission" date="2018-01" db="EMBL/GenBank/DDBJ databases">
        <title>Plasmids of psychrophilic Polaromonas spp. isolated from Arctic and Antarctic glaciers.</title>
        <authorList>
            <person name="Dziewit L."/>
            <person name="Ciok A."/>
        </authorList>
    </citation>
    <scope>NUCLEOTIDE SEQUENCE</scope>
    <source>
        <plasmid evidence="3">pE3SP1</plasmid>
    </source>
</reference>
<evidence type="ECO:0000259" key="2">
    <source>
        <dbReference type="Pfam" id="PF01521"/>
    </source>
</evidence>
<dbReference type="NCBIfam" id="TIGR00049">
    <property type="entry name" value="iron-sulfur cluster assembly accessory protein"/>
    <property type="match status" value="1"/>
</dbReference>
<accession>A0A2S1FI09</accession>
<dbReference type="EMBL" id="MG869617">
    <property type="protein sequence ID" value="AWD72110.1"/>
    <property type="molecule type" value="Genomic_DNA"/>
</dbReference>
<dbReference type="SUPFAM" id="SSF89360">
    <property type="entry name" value="HesB-like domain"/>
    <property type="match status" value="1"/>
</dbReference>
<comment type="similarity">
    <text evidence="1">Belongs to the HesB/IscA family.</text>
</comment>
<geneLocation type="plasmid" evidence="3">
    <name>pE3SP1</name>
</geneLocation>
<protein>
    <submittedName>
        <fullName evidence="3">Fe-S cluster assembly iron-binding protein IscA</fullName>
    </submittedName>
</protein>
<dbReference type="Pfam" id="PF01521">
    <property type="entry name" value="Fe-S_biosyn"/>
    <property type="match status" value="1"/>
</dbReference>
<feature type="domain" description="Core" evidence="2">
    <location>
        <begin position="1"/>
        <end position="103"/>
    </location>
</feature>
<dbReference type="InterPro" id="IPR035903">
    <property type="entry name" value="HesB-like_dom_sf"/>
</dbReference>